<protein>
    <submittedName>
        <fullName evidence="2">Uncharacterized protein</fullName>
    </submittedName>
</protein>
<gene>
    <name evidence="2" type="ORF">OKA104_LOCUS41387</name>
</gene>
<accession>A0A820CHR2</accession>
<evidence type="ECO:0000313" key="2">
    <source>
        <dbReference type="EMBL" id="CAF4208609.1"/>
    </source>
</evidence>
<proteinExistence type="predicted"/>
<name>A0A820CHR2_9BILA</name>
<dbReference type="EMBL" id="CAJOAY010009673">
    <property type="protein sequence ID" value="CAF4208609.1"/>
    <property type="molecule type" value="Genomic_DNA"/>
</dbReference>
<feature type="non-terminal residue" evidence="2">
    <location>
        <position position="1"/>
    </location>
</feature>
<comment type="caution">
    <text evidence="2">The sequence shown here is derived from an EMBL/GenBank/DDBJ whole genome shotgun (WGS) entry which is preliminary data.</text>
</comment>
<feature type="region of interest" description="Disordered" evidence="1">
    <location>
        <begin position="45"/>
        <end position="76"/>
    </location>
</feature>
<dbReference type="Proteomes" id="UP000663881">
    <property type="component" value="Unassembled WGS sequence"/>
</dbReference>
<organism evidence="2 3">
    <name type="scientific">Adineta steineri</name>
    <dbReference type="NCBI Taxonomy" id="433720"/>
    <lineage>
        <taxon>Eukaryota</taxon>
        <taxon>Metazoa</taxon>
        <taxon>Spiralia</taxon>
        <taxon>Gnathifera</taxon>
        <taxon>Rotifera</taxon>
        <taxon>Eurotatoria</taxon>
        <taxon>Bdelloidea</taxon>
        <taxon>Adinetida</taxon>
        <taxon>Adinetidae</taxon>
        <taxon>Adineta</taxon>
    </lineage>
</organism>
<evidence type="ECO:0000256" key="1">
    <source>
        <dbReference type="SAM" id="MobiDB-lite"/>
    </source>
</evidence>
<reference evidence="2" key="1">
    <citation type="submission" date="2021-02" db="EMBL/GenBank/DDBJ databases">
        <authorList>
            <person name="Nowell W R."/>
        </authorList>
    </citation>
    <scope>NUCLEOTIDE SEQUENCE</scope>
</reference>
<dbReference type="AlphaFoldDB" id="A0A820CHR2"/>
<feature type="compositionally biased region" description="Polar residues" evidence="1">
    <location>
        <begin position="66"/>
        <end position="76"/>
    </location>
</feature>
<evidence type="ECO:0000313" key="3">
    <source>
        <dbReference type="Proteomes" id="UP000663881"/>
    </source>
</evidence>
<sequence length="269" mass="30748">MPRRGHLSNPQEKEVIDLEWSKVIPSQGRGLEEKFQGTLWEYGKPKIPIQTTPDSSYTPSPDIPHQDSSSNEELRGFSSTEPLYLIPKTEVNQLHRHTRAYLKSLVQIPIIYQIPRSRFSQRRTQPYGDGETLTSIIYDLIIDTIYDICQPIIVISHSETSVDLVDFQGDLTFFNFPETQARGFGAPKPPETNPPLESTPYPQLNFTFVGSMVANPWWLTINALVIPVPQNPLPKHPEKLLPKFDLDDDILPKNHIDKFMLSMNIMNVQ</sequence>
<feature type="compositionally biased region" description="Polar residues" evidence="1">
    <location>
        <begin position="49"/>
        <end position="59"/>
    </location>
</feature>